<dbReference type="EMBL" id="CP016539">
    <property type="protein sequence ID" value="ANU20131.1"/>
    <property type="molecule type" value="Genomic_DNA"/>
</dbReference>
<name>A0A1C7E8W7_9BACL</name>
<accession>A0A1C7E8W7</accession>
<dbReference type="AlphaFoldDB" id="A0A1C7E8W7"/>
<proteinExistence type="predicted"/>
<evidence type="ECO:0000313" key="2">
    <source>
        <dbReference type="Proteomes" id="UP000092650"/>
    </source>
</evidence>
<sequence length="89" mass="10471">MLFKKKYYVCLVCGFDRLRGPLYKNGLPDYSLICTCCAFQPGYDDLDQGYTFDTYRAEWLANGAEWFMKKEQPKHWDVKAQLKNIGIEL</sequence>
<protein>
    <recommendedName>
        <fullName evidence="3">Cysteine-rich CPCC domain-containing protein</fullName>
    </recommendedName>
</protein>
<evidence type="ECO:0000313" key="1">
    <source>
        <dbReference type="EMBL" id="ANU20131.1"/>
    </source>
</evidence>
<dbReference type="OrthoDB" id="1456570at2"/>
<keyword evidence="2" id="KW-1185">Reference proteome</keyword>
<dbReference type="KEGG" id="ppla:BBI15_07845"/>
<dbReference type="STRING" id="1038856.BBI15_07845"/>
<dbReference type="Proteomes" id="UP000092650">
    <property type="component" value="Chromosome"/>
</dbReference>
<evidence type="ECO:0008006" key="3">
    <source>
        <dbReference type="Google" id="ProtNLM"/>
    </source>
</evidence>
<organism evidence="1 2">
    <name type="scientific">Planococcus plakortidis</name>
    <dbReference type="NCBI Taxonomy" id="1038856"/>
    <lineage>
        <taxon>Bacteria</taxon>
        <taxon>Bacillati</taxon>
        <taxon>Bacillota</taxon>
        <taxon>Bacilli</taxon>
        <taxon>Bacillales</taxon>
        <taxon>Caryophanaceae</taxon>
        <taxon>Planococcus</taxon>
    </lineage>
</organism>
<gene>
    <name evidence="1" type="ORF">BBI15_07845</name>
</gene>
<dbReference type="RefSeq" id="WP_068869931.1">
    <property type="nucleotide sequence ID" value="NZ_CP016539.2"/>
</dbReference>
<reference evidence="1" key="1">
    <citation type="submission" date="2016-10" db="EMBL/GenBank/DDBJ databases">
        <authorList>
            <person name="See-Too W.S."/>
        </authorList>
    </citation>
    <scope>NUCLEOTIDE SEQUENCE [LARGE SCALE GENOMIC DNA]</scope>
    <source>
        <strain evidence="1">DSM 23997</strain>
    </source>
</reference>